<gene>
    <name evidence="2" type="ORF">OHC33_004937</name>
</gene>
<dbReference type="AlphaFoldDB" id="A0AAN8EQA4"/>
<dbReference type="Pfam" id="PF13460">
    <property type="entry name" value="NAD_binding_10"/>
    <property type="match status" value="1"/>
</dbReference>
<dbReference type="SUPFAM" id="SSF51735">
    <property type="entry name" value="NAD(P)-binding Rossmann-fold domains"/>
    <property type="match status" value="1"/>
</dbReference>
<dbReference type="InterPro" id="IPR016040">
    <property type="entry name" value="NAD(P)-bd_dom"/>
</dbReference>
<accession>A0AAN8EQA4</accession>
<dbReference type="InterPro" id="IPR036291">
    <property type="entry name" value="NAD(P)-bd_dom_sf"/>
</dbReference>
<dbReference type="PANTHER" id="PTHR47129">
    <property type="entry name" value="QUINONE OXIDOREDUCTASE 2"/>
    <property type="match status" value="1"/>
</dbReference>
<name>A0AAN8EQA4_9EURO</name>
<dbReference type="InterPro" id="IPR052718">
    <property type="entry name" value="NmrA-type_oxidoreductase"/>
</dbReference>
<dbReference type="Gene3D" id="3.90.25.10">
    <property type="entry name" value="UDP-galactose 4-epimerase, domain 1"/>
    <property type="match status" value="1"/>
</dbReference>
<comment type="caution">
    <text evidence="2">The sequence shown here is derived from an EMBL/GenBank/DDBJ whole genome shotgun (WGS) entry which is preliminary data.</text>
</comment>
<reference evidence="2 3" key="1">
    <citation type="submission" date="2022-12" db="EMBL/GenBank/DDBJ databases">
        <title>Genomic features and morphological characterization of a novel Knufia sp. strain isolated from spacecraft assembly facility.</title>
        <authorList>
            <person name="Teixeira M."/>
            <person name="Chander A.M."/>
            <person name="Stajich J.E."/>
            <person name="Venkateswaran K."/>
        </authorList>
    </citation>
    <scope>NUCLEOTIDE SEQUENCE [LARGE SCALE GENOMIC DNA]</scope>
    <source>
        <strain evidence="2 3">FJI-L2-BK-P2</strain>
    </source>
</reference>
<dbReference type="EMBL" id="JAKLMC020000010">
    <property type="protein sequence ID" value="KAK5953670.1"/>
    <property type="molecule type" value="Genomic_DNA"/>
</dbReference>
<dbReference type="Gene3D" id="3.40.50.720">
    <property type="entry name" value="NAD(P)-binding Rossmann-like Domain"/>
    <property type="match status" value="1"/>
</dbReference>
<dbReference type="Proteomes" id="UP001316803">
    <property type="component" value="Unassembled WGS sequence"/>
</dbReference>
<protein>
    <recommendedName>
        <fullName evidence="1">NAD(P)-binding domain-containing protein</fullName>
    </recommendedName>
</protein>
<evidence type="ECO:0000313" key="3">
    <source>
        <dbReference type="Proteomes" id="UP001316803"/>
    </source>
</evidence>
<sequence>MRLSRDYKTAYKDVSSRYTFGQTLFTGTLLAATMKVLLTGTSGNLGSRVLQSFLDLNLVPTTDLVISTSSPQKVATIAKQNDIQVVPGDFTNPDQLRQSFVDSKADILFLVSYPSPSDDRWLHHKTAIDAAKQSGCIKLIAYTSLMFGGETGMQSVAGVQQAHIKTVNYLSQSGMEYVVLREGIYAESWWLYAGFQPQPLPKGEKEKIEFVIPDDGPVAWVSWDDLGEGTAKILAQLAKGEKKWIGQTLNLTGSETATLKDVARLVEKYSGREVEVKLVGKEKAKEYHLKDGEKEEWLVSSWVGWFDGIREGECQVVDPLLQEVLGRQPKGVSECAQALFTPQ</sequence>
<organism evidence="2 3">
    <name type="scientific">Knufia fluminis</name>
    <dbReference type="NCBI Taxonomy" id="191047"/>
    <lineage>
        <taxon>Eukaryota</taxon>
        <taxon>Fungi</taxon>
        <taxon>Dikarya</taxon>
        <taxon>Ascomycota</taxon>
        <taxon>Pezizomycotina</taxon>
        <taxon>Eurotiomycetes</taxon>
        <taxon>Chaetothyriomycetidae</taxon>
        <taxon>Chaetothyriales</taxon>
        <taxon>Trichomeriaceae</taxon>
        <taxon>Knufia</taxon>
    </lineage>
</organism>
<proteinExistence type="predicted"/>
<evidence type="ECO:0000313" key="2">
    <source>
        <dbReference type="EMBL" id="KAK5953670.1"/>
    </source>
</evidence>
<evidence type="ECO:0000259" key="1">
    <source>
        <dbReference type="Pfam" id="PF13460"/>
    </source>
</evidence>
<keyword evidence="3" id="KW-1185">Reference proteome</keyword>
<feature type="domain" description="NAD(P)-binding" evidence="1">
    <location>
        <begin position="40"/>
        <end position="184"/>
    </location>
</feature>
<dbReference type="PANTHER" id="PTHR47129:SF1">
    <property type="entry name" value="NMRA-LIKE DOMAIN-CONTAINING PROTEIN"/>
    <property type="match status" value="1"/>
</dbReference>